<evidence type="ECO:0000256" key="1">
    <source>
        <dbReference type="ARBA" id="ARBA00023125"/>
    </source>
</evidence>
<proteinExistence type="predicted"/>
<dbReference type="Proteomes" id="UP001595896">
    <property type="component" value="Unassembled WGS sequence"/>
</dbReference>
<sequence>MIGQNITRLRKTKGMTLTELAEQANISKSNLSNIERGINENPSIKVLEKLAEVLETDLITLLGIQPESGRTDLQENLLERIRDLNVSEDDLKEYEKVLEFIIWQKKKDGLEGGMTG</sequence>
<keyword evidence="1" id="KW-0238">DNA-binding</keyword>
<dbReference type="InterPro" id="IPR001387">
    <property type="entry name" value="Cro/C1-type_HTH"/>
</dbReference>
<organism evidence="3 4">
    <name type="scientific">Bacillus daqingensis</name>
    <dbReference type="NCBI Taxonomy" id="872396"/>
    <lineage>
        <taxon>Bacteria</taxon>
        <taxon>Bacillati</taxon>
        <taxon>Bacillota</taxon>
        <taxon>Bacilli</taxon>
        <taxon>Bacillales</taxon>
        <taxon>Bacillaceae</taxon>
        <taxon>Bacillus</taxon>
    </lineage>
</organism>
<dbReference type="PANTHER" id="PTHR46797">
    <property type="entry name" value="HTH-TYPE TRANSCRIPTIONAL REGULATOR"/>
    <property type="match status" value="1"/>
</dbReference>
<dbReference type="PANTHER" id="PTHR46797:SF1">
    <property type="entry name" value="METHYLPHOSPHONATE SYNTHASE"/>
    <property type="match status" value="1"/>
</dbReference>
<dbReference type="EMBL" id="JBHSGK010000003">
    <property type="protein sequence ID" value="MFC4735414.1"/>
    <property type="molecule type" value="Genomic_DNA"/>
</dbReference>
<evidence type="ECO:0000313" key="3">
    <source>
        <dbReference type="EMBL" id="MFC4735414.1"/>
    </source>
</evidence>
<dbReference type="Gene3D" id="1.10.260.40">
    <property type="entry name" value="lambda repressor-like DNA-binding domains"/>
    <property type="match status" value="1"/>
</dbReference>
<feature type="domain" description="HTH cro/C1-type" evidence="2">
    <location>
        <begin position="6"/>
        <end position="61"/>
    </location>
</feature>
<comment type="caution">
    <text evidence="3">The sequence shown here is derived from an EMBL/GenBank/DDBJ whole genome shotgun (WGS) entry which is preliminary data.</text>
</comment>
<dbReference type="SMART" id="SM00530">
    <property type="entry name" value="HTH_XRE"/>
    <property type="match status" value="1"/>
</dbReference>
<evidence type="ECO:0000313" key="4">
    <source>
        <dbReference type="Proteomes" id="UP001595896"/>
    </source>
</evidence>
<protein>
    <submittedName>
        <fullName evidence="3">Helix-turn-helix domain-containing protein</fullName>
    </submittedName>
</protein>
<dbReference type="InterPro" id="IPR010982">
    <property type="entry name" value="Lambda_DNA-bd_dom_sf"/>
</dbReference>
<dbReference type="InterPro" id="IPR050807">
    <property type="entry name" value="TransReg_Diox_bact_type"/>
</dbReference>
<evidence type="ECO:0000259" key="2">
    <source>
        <dbReference type="PROSITE" id="PS50943"/>
    </source>
</evidence>
<accession>A0ABV9NU22</accession>
<dbReference type="RefSeq" id="WP_377908037.1">
    <property type="nucleotide sequence ID" value="NZ_JBHSGK010000003.1"/>
</dbReference>
<dbReference type="PROSITE" id="PS50943">
    <property type="entry name" value="HTH_CROC1"/>
    <property type="match status" value="1"/>
</dbReference>
<keyword evidence="4" id="KW-1185">Reference proteome</keyword>
<dbReference type="SUPFAM" id="SSF47413">
    <property type="entry name" value="lambda repressor-like DNA-binding domains"/>
    <property type="match status" value="1"/>
</dbReference>
<gene>
    <name evidence="3" type="ORF">ACFO4L_02340</name>
</gene>
<dbReference type="Pfam" id="PF01381">
    <property type="entry name" value="HTH_3"/>
    <property type="match status" value="1"/>
</dbReference>
<name>A0ABV9NU22_9BACI</name>
<reference evidence="4" key="1">
    <citation type="journal article" date="2019" name="Int. J. Syst. Evol. Microbiol.">
        <title>The Global Catalogue of Microorganisms (GCM) 10K type strain sequencing project: providing services to taxonomists for standard genome sequencing and annotation.</title>
        <authorList>
            <consortium name="The Broad Institute Genomics Platform"/>
            <consortium name="The Broad Institute Genome Sequencing Center for Infectious Disease"/>
            <person name="Wu L."/>
            <person name="Ma J."/>
        </authorList>
    </citation>
    <scope>NUCLEOTIDE SEQUENCE [LARGE SCALE GENOMIC DNA]</scope>
    <source>
        <strain evidence="4">JCM 12165</strain>
    </source>
</reference>
<dbReference type="CDD" id="cd00093">
    <property type="entry name" value="HTH_XRE"/>
    <property type="match status" value="1"/>
</dbReference>